<dbReference type="InterPro" id="IPR012340">
    <property type="entry name" value="NA-bd_OB-fold"/>
</dbReference>
<organism evidence="12 13">
    <name type="scientific">Peptoniphilus porci</name>
    <dbReference type="NCBI Taxonomy" id="2652280"/>
    <lineage>
        <taxon>Bacteria</taxon>
        <taxon>Bacillati</taxon>
        <taxon>Bacillota</taxon>
        <taxon>Tissierellia</taxon>
        <taxon>Tissierellales</taxon>
        <taxon>Peptoniphilaceae</taxon>
        <taxon>Peptoniphilus</taxon>
    </lineage>
</organism>
<dbReference type="PANTHER" id="PTHR32294:SF0">
    <property type="entry name" value="DNA POLYMERASE III SUBUNIT ALPHA"/>
    <property type="match status" value="1"/>
</dbReference>
<keyword evidence="6" id="KW-0548">Nucleotidyltransferase</keyword>
<gene>
    <name evidence="12" type="ORF">BIV18_09760</name>
</gene>
<accession>A0A1U7LX26</accession>
<evidence type="ECO:0000259" key="11">
    <source>
        <dbReference type="SMART" id="SM00481"/>
    </source>
</evidence>
<dbReference type="InterPro" id="IPR041931">
    <property type="entry name" value="DNA_pol3_alpha_thumb_dom"/>
</dbReference>
<dbReference type="InterPro" id="IPR011708">
    <property type="entry name" value="DNA_pol3_alpha_NTPase_dom"/>
</dbReference>
<comment type="function">
    <text evidence="9">DNA polymerase III is a complex, multichain enzyme responsible for most of the replicative synthesis in bacteria. This DNA polymerase also exhibits 3' to 5' exonuclease activity. The alpha chain is the DNA polymerase.</text>
</comment>
<dbReference type="Pfam" id="PF07733">
    <property type="entry name" value="DNA_pol3_alpha"/>
    <property type="match status" value="1"/>
</dbReference>
<dbReference type="Pfam" id="PF17657">
    <property type="entry name" value="DNA_pol3_finger"/>
    <property type="match status" value="2"/>
</dbReference>
<keyword evidence="5" id="KW-0808">Transferase</keyword>
<dbReference type="CDD" id="cd04485">
    <property type="entry name" value="DnaE_OBF"/>
    <property type="match status" value="1"/>
</dbReference>
<dbReference type="GO" id="GO:0005737">
    <property type="term" value="C:cytoplasm"/>
    <property type="evidence" value="ECO:0007669"/>
    <property type="project" value="UniProtKB-SubCell"/>
</dbReference>
<proteinExistence type="inferred from homology"/>
<keyword evidence="13" id="KW-1185">Reference proteome</keyword>
<dbReference type="GO" id="GO:0008408">
    <property type="term" value="F:3'-5' exonuclease activity"/>
    <property type="evidence" value="ECO:0007669"/>
    <property type="project" value="InterPro"/>
</dbReference>
<dbReference type="Pfam" id="PF14579">
    <property type="entry name" value="HHH_6"/>
    <property type="match status" value="1"/>
</dbReference>
<dbReference type="InterPro" id="IPR016195">
    <property type="entry name" value="Pol/histidinol_Pase-like"/>
</dbReference>
<dbReference type="Pfam" id="PF01336">
    <property type="entry name" value="tRNA_anti-codon"/>
    <property type="match status" value="1"/>
</dbReference>
<dbReference type="GO" id="GO:0006260">
    <property type="term" value="P:DNA replication"/>
    <property type="evidence" value="ECO:0007669"/>
    <property type="project" value="UniProtKB-KW"/>
</dbReference>
<dbReference type="GO" id="GO:0003887">
    <property type="term" value="F:DNA-directed DNA polymerase activity"/>
    <property type="evidence" value="ECO:0007669"/>
    <property type="project" value="UniProtKB-KW"/>
</dbReference>
<comment type="catalytic activity">
    <reaction evidence="10">
        <text>DNA(n) + a 2'-deoxyribonucleoside 5'-triphosphate = DNA(n+1) + diphosphate</text>
        <dbReference type="Rhea" id="RHEA:22508"/>
        <dbReference type="Rhea" id="RHEA-COMP:17339"/>
        <dbReference type="Rhea" id="RHEA-COMP:17340"/>
        <dbReference type="ChEBI" id="CHEBI:33019"/>
        <dbReference type="ChEBI" id="CHEBI:61560"/>
        <dbReference type="ChEBI" id="CHEBI:173112"/>
        <dbReference type="EC" id="2.7.7.7"/>
    </reaction>
</comment>
<dbReference type="STRING" id="1465756.BIV18_09760"/>
<dbReference type="InterPro" id="IPR040982">
    <property type="entry name" value="DNA_pol3_finger"/>
</dbReference>
<dbReference type="AlphaFoldDB" id="A0A1U7LX26"/>
<dbReference type="NCBIfam" id="TIGR00594">
    <property type="entry name" value="polc"/>
    <property type="match status" value="1"/>
</dbReference>
<dbReference type="InterPro" id="IPR004013">
    <property type="entry name" value="PHP_dom"/>
</dbReference>
<evidence type="ECO:0000256" key="3">
    <source>
        <dbReference type="ARBA" id="ARBA00012417"/>
    </source>
</evidence>
<dbReference type="SMART" id="SM00481">
    <property type="entry name" value="POLIIIAc"/>
    <property type="match status" value="1"/>
</dbReference>
<dbReference type="Gene3D" id="3.20.20.140">
    <property type="entry name" value="Metal-dependent hydrolases"/>
    <property type="match status" value="1"/>
</dbReference>
<evidence type="ECO:0000313" key="13">
    <source>
        <dbReference type="Proteomes" id="UP000187166"/>
    </source>
</evidence>
<dbReference type="InterPro" id="IPR029460">
    <property type="entry name" value="DNAPol_HHH"/>
</dbReference>
<evidence type="ECO:0000256" key="6">
    <source>
        <dbReference type="ARBA" id="ARBA00022695"/>
    </source>
</evidence>
<protein>
    <recommendedName>
        <fullName evidence="4">DNA polymerase III subunit alpha</fullName>
        <ecNumber evidence="3">2.7.7.7</ecNumber>
    </recommendedName>
</protein>
<reference evidence="12 13" key="1">
    <citation type="journal article" date="2016" name="Appl. Environ. Microbiol.">
        <title>Function and Phylogeny of Bacterial Butyryl Coenzyme A:Acetate Transferases and Their Diversity in the Proximal Colon of Swine.</title>
        <authorList>
            <person name="Trachsel J."/>
            <person name="Bayles D.O."/>
            <person name="Looft T."/>
            <person name="Levine U.Y."/>
            <person name="Allen H.K."/>
        </authorList>
    </citation>
    <scope>NUCLEOTIDE SEQUENCE [LARGE SCALE GENOMIC DNA]</scope>
    <source>
        <strain evidence="12 13">35-6-1</strain>
    </source>
</reference>
<comment type="caution">
    <text evidence="12">The sequence shown here is derived from an EMBL/GenBank/DDBJ whole genome shotgun (WGS) entry which is preliminary data.</text>
</comment>
<dbReference type="SUPFAM" id="SSF89550">
    <property type="entry name" value="PHP domain-like"/>
    <property type="match status" value="1"/>
</dbReference>
<dbReference type="Gene3D" id="1.10.10.1600">
    <property type="entry name" value="Bacterial DNA polymerase III alpha subunit, thumb domain"/>
    <property type="match status" value="1"/>
</dbReference>
<evidence type="ECO:0000256" key="8">
    <source>
        <dbReference type="ARBA" id="ARBA00022932"/>
    </source>
</evidence>
<dbReference type="Proteomes" id="UP000187166">
    <property type="component" value="Unassembled WGS sequence"/>
</dbReference>
<dbReference type="GO" id="GO:0003676">
    <property type="term" value="F:nucleic acid binding"/>
    <property type="evidence" value="ECO:0007669"/>
    <property type="project" value="InterPro"/>
</dbReference>
<evidence type="ECO:0000256" key="2">
    <source>
        <dbReference type="ARBA" id="ARBA00009496"/>
    </source>
</evidence>
<evidence type="ECO:0000313" key="12">
    <source>
        <dbReference type="EMBL" id="OLR61629.1"/>
    </source>
</evidence>
<dbReference type="Gene3D" id="1.10.150.870">
    <property type="match status" value="1"/>
</dbReference>
<dbReference type="Pfam" id="PF02811">
    <property type="entry name" value="PHP"/>
    <property type="match status" value="1"/>
</dbReference>
<sequence length="1242" mass="142062">MLKIKRNESINLQIGDYLDLSKDGVISYTENPMYKGNNNTWLNQPDRLILGKTPIDERFANRKNLKAVVIDISDEEITLEPLFYADLHRHSGYSLLDGSNKIADLVEKTEYVGALTDHGNLFGMLDYYKSMKAANKQAIIGMEAYCETIDGEKKSNHLILLAKTYKGYQNLAKLSSLSYQKDHFYRKPHVNYNDLRKYSEDIICLSACIGGEIPQAILHEENLGKATEIASALKEIFQDDFYLEIQRHNLEEEKIVNPAIMTIASLLDIKVVATSDSHYTLKEDYKAHEILLAIGTKSTLDDPNRYSFKGEDYHLMDSFEFSKKYADIPEVLDNTLEIAEKCKDFEIELGKIKMPNFKIPGDDQSKDAKIKYLKKLVFEGYKNRGLDINNQVYINRIKKELEVIISMDFVEYFLIVGDYINWAKNHGVAVGLARGSAAGSLVTYCLNITGLDPIKHNLLFERFLNKERVSMPDIDTDFDYEKREEVIDYVKSLYGEDHVSNIITFGTLGAKMVVRDVARVLGYDYELGDKISKEIPEDPKMTIDKALEVNPELQLMYNSDEEVKEIIDYSKRLEGLPRHASKHACGVIIADKAVSEYIPEAVIKDKLVTQVNMIECEDLGLLKMDFLGLRTMTVLRSSIESINKNEGLNLSYETIPFDDPYVYSYLSKGHTEAVFQLEGTGMTETIKALLYDVDDKIKVIEDIEDDEERNKALKELGEECFSRVVAGVSLYRPGPMQFIPQYIEGLKDPSSIVYDHPSLEPVLKETMGLMVYQEQIMQVAQVLAGYTLGEADILRRAIGKKKLKILEEQKDNFIKGAINNNVAKEVAEKVFEKIVYFADYGFNKSHAAAYACLGMQTAWLKYYYPVDFMAMNLNSFFNDPDKLTYYLGQCLLNNIKILPPDVNKSSLRFERYDDKIIFGLQAIKNLGKASELIIKEREEYGEFKGFQEFFDRMSIRRKITTKNVESLNFAGAFDNFSKNRQARASIIKDLSKSVKSRKTRKTLNSPWLEDLPDNEFEKYNIETPDVNEFNVKFKLKMEKEIAGFYVSGHPLDLSIYDTSLCDKLESLNLVNSLVTTGEGNKVWIKGIITDVKTFYTKKSNEPLMIFKIEDQYGQLSAVCFNKQLGVNISYIYEGSIVLVEGTYQDGDYGRQVIVDLIYDLEQYVSQNKNRNKVVSLKITCNSDKKTMLAIVDKYKDSNSLTDFYLLVGNRTFKVPMRVDIDSYGLRQELFDNFGEKYNLQAI</sequence>
<dbReference type="EMBL" id="MJIH01000008">
    <property type="protein sequence ID" value="OLR61629.1"/>
    <property type="molecule type" value="Genomic_DNA"/>
</dbReference>
<keyword evidence="7" id="KW-0235">DNA replication</keyword>
<comment type="subcellular location">
    <subcellularLocation>
        <location evidence="1">Cytoplasm</location>
    </subcellularLocation>
</comment>
<evidence type="ECO:0000256" key="10">
    <source>
        <dbReference type="ARBA" id="ARBA00049244"/>
    </source>
</evidence>
<evidence type="ECO:0000256" key="7">
    <source>
        <dbReference type="ARBA" id="ARBA00022705"/>
    </source>
</evidence>
<feature type="domain" description="Polymerase/histidinol phosphatase N-terminal" evidence="11">
    <location>
        <begin position="85"/>
        <end position="148"/>
    </location>
</feature>
<dbReference type="PANTHER" id="PTHR32294">
    <property type="entry name" value="DNA POLYMERASE III SUBUNIT ALPHA"/>
    <property type="match status" value="1"/>
</dbReference>
<comment type="similarity">
    <text evidence="2">Belongs to the DNA polymerase type-C family. DnaE subfamily.</text>
</comment>
<keyword evidence="8" id="KW-0239">DNA-directed DNA polymerase</keyword>
<evidence type="ECO:0000256" key="9">
    <source>
        <dbReference type="ARBA" id="ARBA00025611"/>
    </source>
</evidence>
<dbReference type="InterPro" id="IPR003141">
    <property type="entry name" value="Pol/His_phosphatase_N"/>
</dbReference>
<dbReference type="Gene3D" id="2.40.50.140">
    <property type="entry name" value="Nucleic acid-binding proteins"/>
    <property type="match status" value="1"/>
</dbReference>
<evidence type="ECO:0000256" key="5">
    <source>
        <dbReference type="ARBA" id="ARBA00022679"/>
    </source>
</evidence>
<dbReference type="InterPro" id="IPR004805">
    <property type="entry name" value="DnaE2/DnaE/PolC"/>
</dbReference>
<dbReference type="InterPro" id="IPR004365">
    <property type="entry name" value="NA-bd_OB_tRNA"/>
</dbReference>
<dbReference type="EC" id="2.7.7.7" evidence="3"/>
<evidence type="ECO:0000256" key="1">
    <source>
        <dbReference type="ARBA" id="ARBA00004496"/>
    </source>
</evidence>
<name>A0A1U7LX26_9FIRM</name>
<evidence type="ECO:0000256" key="4">
    <source>
        <dbReference type="ARBA" id="ARBA00019114"/>
    </source>
</evidence>